<keyword evidence="1 3" id="KW-0694">RNA-binding</keyword>
<feature type="domain" description="RRM" evidence="5">
    <location>
        <begin position="3"/>
        <end position="73"/>
    </location>
</feature>
<reference evidence="7" key="2">
    <citation type="submission" date="2021-01" db="UniProtKB">
        <authorList>
            <consortium name="EnsemblMetazoa"/>
        </authorList>
    </citation>
    <scope>IDENTIFICATION</scope>
</reference>
<dbReference type="GO" id="GO:0008270">
    <property type="term" value="F:zinc ion binding"/>
    <property type="evidence" value="ECO:0007669"/>
    <property type="project" value="UniProtKB-KW"/>
</dbReference>
<dbReference type="EnsemblMetazoa" id="XM_011672951">
    <property type="protein sequence ID" value="XP_011671253"/>
    <property type="gene ID" value="LOC587717"/>
</dbReference>
<organism evidence="7 8">
    <name type="scientific">Strongylocentrotus purpuratus</name>
    <name type="common">Purple sea urchin</name>
    <dbReference type="NCBI Taxonomy" id="7668"/>
    <lineage>
        <taxon>Eukaryota</taxon>
        <taxon>Metazoa</taxon>
        <taxon>Echinodermata</taxon>
        <taxon>Eleutherozoa</taxon>
        <taxon>Echinozoa</taxon>
        <taxon>Echinoidea</taxon>
        <taxon>Euechinoidea</taxon>
        <taxon>Echinacea</taxon>
        <taxon>Camarodonta</taxon>
        <taxon>Echinidea</taxon>
        <taxon>Strongylocentrotidae</taxon>
        <taxon>Strongylocentrotus</taxon>
    </lineage>
</organism>
<evidence type="ECO:0000256" key="1">
    <source>
        <dbReference type="ARBA" id="ARBA00022884"/>
    </source>
</evidence>
<feature type="compositionally biased region" description="Polar residues" evidence="4">
    <location>
        <begin position="239"/>
        <end position="248"/>
    </location>
</feature>
<dbReference type="InterPro" id="IPR035979">
    <property type="entry name" value="RBD_domain_sf"/>
</dbReference>
<feature type="region of interest" description="Disordered" evidence="4">
    <location>
        <begin position="104"/>
        <end position="317"/>
    </location>
</feature>
<dbReference type="InterPro" id="IPR050502">
    <property type="entry name" value="Euk_RNA-bind_prot"/>
</dbReference>
<keyword evidence="2" id="KW-0862">Zinc</keyword>
<evidence type="ECO:0000259" key="5">
    <source>
        <dbReference type="PROSITE" id="PS50102"/>
    </source>
</evidence>
<feature type="compositionally biased region" description="Basic and acidic residues" evidence="4">
    <location>
        <begin position="177"/>
        <end position="187"/>
    </location>
</feature>
<dbReference type="RefSeq" id="XP_011671253.2">
    <property type="nucleotide sequence ID" value="XM_011672951.2"/>
</dbReference>
<dbReference type="InterPro" id="IPR000504">
    <property type="entry name" value="RRM_dom"/>
</dbReference>
<sequence length="317" mass="35264">MAKKLFVGNLPQGCTNDDLKTLFATIGQVVECDVLKNYGFVHMATETECQEAVTQLDKTDFIGNIIQVQLSTSTVHKSTGVGNKGECFQCGKLGHFSRDCHFNGSGEGGRGRGRGGGRGFRGGRGGGGGGYRGGDGGGRGSYRGGGRGGRDRAPVDYKDRDYYEGYASRRPPPPDSYYERYYEDYYRRPPPYPYPPHSRDPYARDPYRARSRSPPPARRPLTPPRDFYDYPPNDRYADSRSQSSTHNGFQPAEALDMIKHSAHQRPQHEHQSNGYDISSPRPRGSPQSRGSPRQSYHQAKAFHGALGNHNMSYRPEM</sequence>
<evidence type="ECO:0000313" key="8">
    <source>
        <dbReference type="Proteomes" id="UP000007110"/>
    </source>
</evidence>
<evidence type="ECO:0000256" key="4">
    <source>
        <dbReference type="SAM" id="MobiDB-lite"/>
    </source>
</evidence>
<feature type="compositionally biased region" description="Low complexity" evidence="4">
    <location>
        <begin position="278"/>
        <end position="295"/>
    </location>
</feature>
<dbReference type="GO" id="GO:0003723">
    <property type="term" value="F:RNA binding"/>
    <property type="evidence" value="ECO:0007669"/>
    <property type="project" value="UniProtKB-UniRule"/>
</dbReference>
<dbReference type="PANTHER" id="PTHR48025:SF26">
    <property type="entry name" value="HETEROGENEOUS NUCLEAR RIBONUCLEOPROTEIN M-RELATED"/>
    <property type="match status" value="1"/>
</dbReference>
<dbReference type="InterPro" id="IPR012677">
    <property type="entry name" value="Nucleotide-bd_a/b_plait_sf"/>
</dbReference>
<dbReference type="Pfam" id="PF00098">
    <property type="entry name" value="zf-CCHC"/>
    <property type="match status" value="1"/>
</dbReference>
<dbReference type="SMART" id="SM00360">
    <property type="entry name" value="RRM"/>
    <property type="match status" value="1"/>
</dbReference>
<dbReference type="AlphaFoldDB" id="A0A7M7HLN4"/>
<feature type="domain" description="CCHC-type" evidence="6">
    <location>
        <begin position="87"/>
        <end position="100"/>
    </location>
</feature>
<accession>A0A7M7HLN4</accession>
<evidence type="ECO:0000313" key="7">
    <source>
        <dbReference type="EnsemblMetazoa" id="XP_011671253"/>
    </source>
</evidence>
<dbReference type="GeneID" id="587717"/>
<dbReference type="SUPFAM" id="SSF57756">
    <property type="entry name" value="Retrovirus zinc finger-like domains"/>
    <property type="match status" value="1"/>
</dbReference>
<feature type="compositionally biased region" description="Basic and acidic residues" evidence="4">
    <location>
        <begin position="197"/>
        <end position="208"/>
    </location>
</feature>
<dbReference type="InterPro" id="IPR036875">
    <property type="entry name" value="Znf_CCHC_sf"/>
</dbReference>
<keyword evidence="8" id="KW-1185">Reference proteome</keyword>
<dbReference type="PROSITE" id="PS50158">
    <property type="entry name" value="ZF_CCHC"/>
    <property type="match status" value="1"/>
</dbReference>
<protein>
    <submittedName>
        <fullName evidence="7">Uncharacterized protein</fullName>
    </submittedName>
</protein>
<dbReference type="SUPFAM" id="SSF54928">
    <property type="entry name" value="RNA-binding domain, RBD"/>
    <property type="match status" value="1"/>
</dbReference>
<evidence type="ECO:0000256" key="3">
    <source>
        <dbReference type="PROSITE-ProRule" id="PRU00176"/>
    </source>
</evidence>
<dbReference type="InterPro" id="IPR001878">
    <property type="entry name" value="Znf_CCHC"/>
</dbReference>
<evidence type="ECO:0000256" key="2">
    <source>
        <dbReference type="PROSITE-ProRule" id="PRU00047"/>
    </source>
</evidence>
<dbReference type="Gene3D" id="3.30.70.330">
    <property type="match status" value="1"/>
</dbReference>
<name>A0A7M7HLN4_STRPU</name>
<dbReference type="PROSITE" id="PS50102">
    <property type="entry name" value="RRM"/>
    <property type="match status" value="1"/>
</dbReference>
<keyword evidence="2" id="KW-0863">Zinc-finger</keyword>
<dbReference type="PANTHER" id="PTHR48025">
    <property type="entry name" value="OS02G0815200 PROTEIN"/>
    <property type="match status" value="1"/>
</dbReference>
<feature type="compositionally biased region" description="Pro residues" evidence="4">
    <location>
        <begin position="213"/>
        <end position="223"/>
    </location>
</feature>
<feature type="compositionally biased region" description="Basic and acidic residues" evidence="4">
    <location>
        <begin position="148"/>
        <end position="163"/>
    </location>
</feature>
<dbReference type="Proteomes" id="UP000007110">
    <property type="component" value="Unassembled WGS sequence"/>
</dbReference>
<reference evidence="8" key="1">
    <citation type="submission" date="2015-02" db="EMBL/GenBank/DDBJ databases">
        <title>Genome sequencing for Strongylocentrotus purpuratus.</title>
        <authorList>
            <person name="Murali S."/>
            <person name="Liu Y."/>
            <person name="Vee V."/>
            <person name="English A."/>
            <person name="Wang M."/>
            <person name="Skinner E."/>
            <person name="Han Y."/>
            <person name="Muzny D.M."/>
            <person name="Worley K.C."/>
            <person name="Gibbs R.A."/>
        </authorList>
    </citation>
    <scope>NUCLEOTIDE SEQUENCE</scope>
</reference>
<dbReference type="Pfam" id="PF00076">
    <property type="entry name" value="RRM_1"/>
    <property type="match status" value="1"/>
</dbReference>
<feature type="compositionally biased region" description="Gly residues" evidence="4">
    <location>
        <begin position="114"/>
        <end position="147"/>
    </location>
</feature>
<proteinExistence type="predicted"/>
<evidence type="ECO:0000259" key="6">
    <source>
        <dbReference type="PROSITE" id="PS50158"/>
    </source>
</evidence>
<keyword evidence="2" id="KW-0479">Metal-binding</keyword>